<dbReference type="AlphaFoldDB" id="A0AAU9MHW5"/>
<organism evidence="1 2">
    <name type="scientific">Lactuca virosa</name>
    <dbReference type="NCBI Taxonomy" id="75947"/>
    <lineage>
        <taxon>Eukaryota</taxon>
        <taxon>Viridiplantae</taxon>
        <taxon>Streptophyta</taxon>
        <taxon>Embryophyta</taxon>
        <taxon>Tracheophyta</taxon>
        <taxon>Spermatophyta</taxon>
        <taxon>Magnoliopsida</taxon>
        <taxon>eudicotyledons</taxon>
        <taxon>Gunneridae</taxon>
        <taxon>Pentapetalae</taxon>
        <taxon>asterids</taxon>
        <taxon>campanulids</taxon>
        <taxon>Asterales</taxon>
        <taxon>Asteraceae</taxon>
        <taxon>Cichorioideae</taxon>
        <taxon>Cichorieae</taxon>
        <taxon>Lactucinae</taxon>
        <taxon>Lactuca</taxon>
    </lineage>
</organism>
<comment type="caution">
    <text evidence="1">The sequence shown here is derived from an EMBL/GenBank/DDBJ whole genome shotgun (WGS) entry which is preliminary data.</text>
</comment>
<proteinExistence type="predicted"/>
<dbReference type="Proteomes" id="UP001157418">
    <property type="component" value="Unassembled WGS sequence"/>
</dbReference>
<name>A0AAU9MHW5_9ASTR</name>
<reference evidence="1 2" key="1">
    <citation type="submission" date="2022-01" db="EMBL/GenBank/DDBJ databases">
        <authorList>
            <person name="Xiong W."/>
            <person name="Schranz E."/>
        </authorList>
    </citation>
    <scope>NUCLEOTIDE SEQUENCE [LARGE SCALE GENOMIC DNA]</scope>
</reference>
<evidence type="ECO:0000313" key="1">
    <source>
        <dbReference type="EMBL" id="CAH1420403.1"/>
    </source>
</evidence>
<dbReference type="PANTHER" id="PTHR46503:SF1">
    <property type="entry name" value="INTER-ALPHA-TRYPSIN INHIBITOR HEAVY CHAIN-LIKE PROTEIN"/>
    <property type="match status" value="1"/>
</dbReference>
<dbReference type="EMBL" id="CAKMRJ010001040">
    <property type="protein sequence ID" value="CAH1420403.1"/>
    <property type="molecule type" value="Genomic_DNA"/>
</dbReference>
<accession>A0AAU9MHW5</accession>
<sequence length="149" mass="16750">MRRVSTSIAFGGSFCNLLHLMGPLAISIILKGDVFCILTSRPDHSKSQQKKEVLSIVDLNGSKRGKTIEATKTAVVARFSKMDQKDSFSILEFNDQTYLYSSTLEFERSGMNFIPAGGKHPQTQTNRFAGSYNLLYIFFCFLHTLCTNY</sequence>
<gene>
    <name evidence="1" type="ORF">LVIROSA_LOCUS7873</name>
</gene>
<evidence type="ECO:0000313" key="2">
    <source>
        <dbReference type="Proteomes" id="UP001157418"/>
    </source>
</evidence>
<dbReference type="PANTHER" id="PTHR46503">
    <property type="entry name" value="INTER-ALPHA-TRYPSIN INHIBITOR HEAVY CHAIN-LIKE PROTEIN"/>
    <property type="match status" value="1"/>
</dbReference>
<keyword evidence="2" id="KW-1185">Reference proteome</keyword>
<protein>
    <submittedName>
        <fullName evidence="1">Uncharacterized protein</fullName>
    </submittedName>
</protein>